<sequence>IRFEMAKKRKSDAARLDEVDRSMYSTFCNAANSLSHLYTQAMHQQKLLFQAGEGQAMEKLHDWILREQENGTRLTTGNILEYIQNGIDYGTDEAPPYQQQQQQQH</sequence>
<protein>
    <submittedName>
        <fullName evidence="1">Uncharacterized protein</fullName>
    </submittedName>
</protein>
<dbReference type="PANTHER" id="PTHR33675:SF1">
    <property type="entry name" value="HOLOCARBOXYLASE SYNTHETASE"/>
    <property type="match status" value="1"/>
</dbReference>
<feature type="non-terminal residue" evidence="1">
    <location>
        <position position="105"/>
    </location>
</feature>
<evidence type="ECO:0000313" key="1">
    <source>
        <dbReference type="EMBL" id="EPS71131.1"/>
    </source>
</evidence>
<evidence type="ECO:0000313" key="2">
    <source>
        <dbReference type="Proteomes" id="UP000015453"/>
    </source>
</evidence>
<organism evidence="1 2">
    <name type="scientific">Genlisea aurea</name>
    <dbReference type="NCBI Taxonomy" id="192259"/>
    <lineage>
        <taxon>Eukaryota</taxon>
        <taxon>Viridiplantae</taxon>
        <taxon>Streptophyta</taxon>
        <taxon>Embryophyta</taxon>
        <taxon>Tracheophyta</taxon>
        <taxon>Spermatophyta</taxon>
        <taxon>Magnoliopsida</taxon>
        <taxon>eudicotyledons</taxon>
        <taxon>Gunneridae</taxon>
        <taxon>Pentapetalae</taxon>
        <taxon>asterids</taxon>
        <taxon>lamiids</taxon>
        <taxon>Lamiales</taxon>
        <taxon>Lentibulariaceae</taxon>
        <taxon>Genlisea</taxon>
    </lineage>
</organism>
<comment type="caution">
    <text evidence="1">The sequence shown here is derived from an EMBL/GenBank/DDBJ whole genome shotgun (WGS) entry which is preliminary data.</text>
</comment>
<proteinExistence type="predicted"/>
<dbReference type="AlphaFoldDB" id="S8D1B7"/>
<accession>S8D1B7</accession>
<dbReference type="OrthoDB" id="755598at2759"/>
<dbReference type="EMBL" id="AUSU01001390">
    <property type="protein sequence ID" value="EPS71131.1"/>
    <property type="molecule type" value="Genomic_DNA"/>
</dbReference>
<keyword evidence="2" id="KW-1185">Reference proteome</keyword>
<feature type="non-terminal residue" evidence="1">
    <location>
        <position position="1"/>
    </location>
</feature>
<gene>
    <name evidence="1" type="ORF">M569_03625</name>
</gene>
<dbReference type="PANTHER" id="PTHR33675">
    <property type="entry name" value="NUCLEAR RECEPTOR FAMILY 2 GROUP C PROTEIN"/>
    <property type="match status" value="1"/>
</dbReference>
<name>S8D1B7_9LAMI</name>
<dbReference type="Proteomes" id="UP000015453">
    <property type="component" value="Unassembled WGS sequence"/>
</dbReference>
<reference evidence="1 2" key="1">
    <citation type="journal article" date="2013" name="BMC Genomics">
        <title>The miniature genome of a carnivorous plant Genlisea aurea contains a low number of genes and short non-coding sequences.</title>
        <authorList>
            <person name="Leushkin E.V."/>
            <person name="Sutormin R.A."/>
            <person name="Nabieva E.R."/>
            <person name="Penin A.A."/>
            <person name="Kondrashov A.S."/>
            <person name="Logacheva M.D."/>
        </authorList>
    </citation>
    <scope>NUCLEOTIDE SEQUENCE [LARGE SCALE GENOMIC DNA]</scope>
</reference>